<feature type="compositionally biased region" description="Polar residues" evidence="2">
    <location>
        <begin position="521"/>
        <end position="538"/>
    </location>
</feature>
<evidence type="ECO:0000313" key="3">
    <source>
        <dbReference type="EMBL" id="KAF0974403.1"/>
    </source>
</evidence>
<dbReference type="Proteomes" id="UP000444721">
    <property type="component" value="Unassembled WGS sequence"/>
</dbReference>
<organism evidence="3 4">
    <name type="scientific">Naegleria fowleri</name>
    <name type="common">Brain eating amoeba</name>
    <dbReference type="NCBI Taxonomy" id="5763"/>
    <lineage>
        <taxon>Eukaryota</taxon>
        <taxon>Discoba</taxon>
        <taxon>Heterolobosea</taxon>
        <taxon>Tetramitia</taxon>
        <taxon>Eutetramitia</taxon>
        <taxon>Vahlkampfiidae</taxon>
        <taxon>Naegleria</taxon>
    </lineage>
</organism>
<comment type="caution">
    <text evidence="3">The sequence shown here is derived from an EMBL/GenBank/DDBJ whole genome shotgun (WGS) entry which is preliminary data.</text>
</comment>
<dbReference type="PANTHER" id="PTHR13663:SF2">
    <property type="entry name" value="SIMILAR TO RIKEN CDNA 6430548M08"/>
    <property type="match status" value="1"/>
</dbReference>
<dbReference type="SUPFAM" id="SSF103657">
    <property type="entry name" value="BAR/IMD domain-like"/>
    <property type="match status" value="1"/>
</dbReference>
<dbReference type="GeneID" id="68113653"/>
<feature type="compositionally biased region" description="Low complexity" evidence="2">
    <location>
        <begin position="152"/>
        <end position="167"/>
    </location>
</feature>
<keyword evidence="1" id="KW-0175">Coiled coil</keyword>
<feature type="region of interest" description="Disordered" evidence="2">
    <location>
        <begin position="518"/>
        <end position="550"/>
    </location>
</feature>
<evidence type="ECO:0008006" key="5">
    <source>
        <dbReference type="Google" id="ProtNLM"/>
    </source>
</evidence>
<dbReference type="OMA" id="FCFTMNE"/>
<feature type="region of interest" description="Disordered" evidence="2">
    <location>
        <begin position="828"/>
        <end position="861"/>
    </location>
</feature>
<dbReference type="InterPro" id="IPR039872">
    <property type="entry name" value="KIAA0513"/>
</dbReference>
<dbReference type="EMBL" id="VFQX01000052">
    <property type="protein sequence ID" value="KAF0974403.1"/>
    <property type="molecule type" value="Genomic_DNA"/>
</dbReference>
<dbReference type="PANTHER" id="PTHR13663">
    <property type="entry name" value="SIMILAR TO RIKEN CDNA 6430548M08"/>
    <property type="match status" value="1"/>
</dbReference>
<dbReference type="VEuPathDB" id="AmoebaDB:NfTy_089930"/>
<dbReference type="AlphaFoldDB" id="A0A6A5B7M6"/>
<protein>
    <recommendedName>
        <fullName evidence="5">SBF1/SBF2 domain-containing protein</fullName>
    </recommendedName>
</protein>
<keyword evidence="4" id="KW-1185">Reference proteome</keyword>
<evidence type="ECO:0000313" key="4">
    <source>
        <dbReference type="Proteomes" id="UP000444721"/>
    </source>
</evidence>
<evidence type="ECO:0000256" key="2">
    <source>
        <dbReference type="SAM" id="MobiDB-lite"/>
    </source>
</evidence>
<gene>
    <name evidence="3" type="ORF">FDP41_006435</name>
</gene>
<feature type="compositionally biased region" description="Low complexity" evidence="2">
    <location>
        <begin position="539"/>
        <end position="549"/>
    </location>
</feature>
<feature type="compositionally biased region" description="Low complexity" evidence="2">
    <location>
        <begin position="74"/>
        <end position="86"/>
    </location>
</feature>
<dbReference type="InterPro" id="IPR027267">
    <property type="entry name" value="AH/BAR_dom_sf"/>
</dbReference>
<dbReference type="Gene3D" id="1.20.1270.60">
    <property type="entry name" value="Arfaptin homology (AH) domain/BAR domain"/>
    <property type="match status" value="1"/>
</dbReference>
<dbReference type="VEuPathDB" id="AmoebaDB:NF0083210"/>
<evidence type="ECO:0000256" key="1">
    <source>
        <dbReference type="SAM" id="Coils"/>
    </source>
</evidence>
<feature type="region of interest" description="Disordered" evidence="2">
    <location>
        <begin position="1"/>
        <end position="167"/>
    </location>
</feature>
<feature type="compositionally biased region" description="Polar residues" evidence="2">
    <location>
        <begin position="1"/>
        <end position="17"/>
    </location>
</feature>
<dbReference type="OrthoDB" id="10257995at2759"/>
<sequence>MSSLPRQSPLSIISTRGSIGRNEDSDDDERLPMEPTTTSTMRRSITEDDRTVLEVTNDHNNYSSENHHHHHRSGTPPTSSTSPNTNTGGGMNNNEDGSNIVLTSSSPRRGSPPTHLESTSSSNTATASKAIRQLPTGNVGYAGGNSTSQIQSFTSHVTSPPTHSSTPYIPHSQQLFISNNEKIEKLMKDTFGSQLSGLSKTISFLQNVCNIEENYQQKIANECNNNFDTFFQGELGKMLYSCRSFYYKNSKSSERFTRDVKNFLCEPLQQIYKDLNKKKKLFSQTHDNICKTHNNALNDLQHKRKNNDQKRQNLENAERKWKLALSQSQSEKSNKHESVAASILSTFTSLSNEQTKSKYEQNLEEYSESEIELQQSKKKYDLLVHNSLQPQFKAMSDKLCEQYTENGTIIHLYMQHLTKLLEARVIEAQNNLETFKKCVDSMNLNDIETYLAPFKIDFDAPKRHKEDHSHSFEKSNSSSSIGSTTNTTPFISVYSQERDEDTIYFENVLNEIWKKDESTESTELPAQQTSLPAIETQQSSESGVSSNSSEKAIVRPIVDRKYMSMLNETKNRLSQSEKCRLGFCKVLNQKRSNACFSKFDYFQDLAELMGYCLDLAHKQADQNVGRLMLNMTQTFYYYGNDYPDLPESSALPKEKKKIFVYSILDDMDCWQDLRFWEYCLYDALNSEKMNRQMSNQVDNQQWQSEHENVVFGILSSFCFTMNEMKISPRIIRQFADKMCNINSLNDDYRQMVLSVVDNNSSLNDGTYQTEKMSKYRSKRLGMIMEQDSSELDLLRIKIQLESTKIENDYFTPRSETNSTDEAIDTIHNRESNASHHDERNEFSSLPTGVNNDTSINNENTN</sequence>
<feature type="compositionally biased region" description="Low complexity" evidence="2">
    <location>
        <begin position="850"/>
        <end position="861"/>
    </location>
</feature>
<accession>A0A6A5B7M6</accession>
<reference evidence="3 4" key="1">
    <citation type="journal article" date="2019" name="Sci. Rep.">
        <title>Nanopore sequencing improves the draft genome of the human pathogenic amoeba Naegleria fowleri.</title>
        <authorList>
            <person name="Liechti N."/>
            <person name="Schurch N."/>
            <person name="Bruggmann R."/>
            <person name="Wittwer M."/>
        </authorList>
    </citation>
    <scope>NUCLEOTIDE SEQUENCE [LARGE SCALE GENOMIC DNA]</scope>
    <source>
        <strain evidence="3 4">ATCC 30894</strain>
    </source>
</reference>
<feature type="coiled-coil region" evidence="1">
    <location>
        <begin position="293"/>
        <end position="327"/>
    </location>
</feature>
<dbReference type="RefSeq" id="XP_044559116.1">
    <property type="nucleotide sequence ID" value="XM_044710070.1"/>
</dbReference>
<proteinExistence type="predicted"/>
<name>A0A6A5B7M6_NAEFO</name>
<feature type="compositionally biased region" description="Low complexity" evidence="2">
    <location>
        <begin position="104"/>
        <end position="130"/>
    </location>
</feature>
<dbReference type="VEuPathDB" id="AmoebaDB:FDP41_006435"/>
<feature type="compositionally biased region" description="Basic and acidic residues" evidence="2">
    <location>
        <begin position="828"/>
        <end position="841"/>
    </location>
</feature>